<feature type="region of interest" description="Disordered" evidence="13">
    <location>
        <begin position="1"/>
        <end position="39"/>
    </location>
</feature>
<organism evidence="15 16">
    <name type="scientific">Apiospora kogelbergensis</name>
    <dbReference type="NCBI Taxonomy" id="1337665"/>
    <lineage>
        <taxon>Eukaryota</taxon>
        <taxon>Fungi</taxon>
        <taxon>Dikarya</taxon>
        <taxon>Ascomycota</taxon>
        <taxon>Pezizomycotina</taxon>
        <taxon>Sordariomycetes</taxon>
        <taxon>Xylariomycetidae</taxon>
        <taxon>Amphisphaeriales</taxon>
        <taxon>Apiosporaceae</taxon>
        <taxon>Apiospora</taxon>
    </lineage>
</organism>
<evidence type="ECO:0000313" key="16">
    <source>
        <dbReference type="Proteomes" id="UP001392437"/>
    </source>
</evidence>
<dbReference type="InterPro" id="IPR027417">
    <property type="entry name" value="P-loop_NTPase"/>
</dbReference>
<name>A0AAW0QYR7_9PEZI</name>
<dbReference type="InterPro" id="IPR031157">
    <property type="entry name" value="G_TR_CS"/>
</dbReference>
<evidence type="ECO:0000256" key="3">
    <source>
        <dbReference type="ARBA" id="ARBA00022490"/>
    </source>
</evidence>
<evidence type="ECO:0000256" key="2">
    <source>
        <dbReference type="ARBA" id="ARBA00007249"/>
    </source>
</evidence>
<feature type="compositionally biased region" description="Polar residues" evidence="13">
    <location>
        <begin position="268"/>
        <end position="285"/>
    </location>
</feature>
<keyword evidence="4" id="KW-0547">Nucleotide-binding</keyword>
<dbReference type="Pfam" id="PF03143">
    <property type="entry name" value="GTP_EFTU_D3"/>
    <property type="match status" value="1"/>
</dbReference>
<feature type="domain" description="Tr-type G" evidence="14">
    <location>
        <begin position="449"/>
        <end position="672"/>
    </location>
</feature>
<dbReference type="GO" id="GO:0002184">
    <property type="term" value="P:cytoplasmic translational termination"/>
    <property type="evidence" value="ECO:0007669"/>
    <property type="project" value="UniProtKB-ARBA"/>
</dbReference>
<dbReference type="Pfam" id="PF08938">
    <property type="entry name" value="HBS1_N"/>
    <property type="match status" value="1"/>
</dbReference>
<dbReference type="GO" id="GO:0003746">
    <property type="term" value="F:translation elongation factor activity"/>
    <property type="evidence" value="ECO:0007669"/>
    <property type="project" value="UniProtKB-KW"/>
</dbReference>
<evidence type="ECO:0000259" key="14">
    <source>
        <dbReference type="PROSITE" id="PS51722"/>
    </source>
</evidence>
<dbReference type="GO" id="GO:0003924">
    <property type="term" value="F:GTPase activity"/>
    <property type="evidence" value="ECO:0007669"/>
    <property type="project" value="InterPro"/>
</dbReference>
<dbReference type="CDD" id="cd16267">
    <property type="entry name" value="HBS1-like_II"/>
    <property type="match status" value="1"/>
</dbReference>
<comment type="subunit">
    <text evidence="11">Component of the Dom34-Hbs1 complex, also named Pelota-HBS1L complex, composed of dom34 and hbs1.</text>
</comment>
<dbReference type="Pfam" id="PF00009">
    <property type="entry name" value="GTP_EFTU"/>
    <property type="match status" value="1"/>
</dbReference>
<dbReference type="NCBIfam" id="TIGR00231">
    <property type="entry name" value="small_GTP"/>
    <property type="match status" value="1"/>
</dbReference>
<keyword evidence="8" id="KW-0648">Protein biosynthesis</keyword>
<accession>A0AAW0QYR7</accession>
<feature type="region of interest" description="Disordered" evidence="13">
    <location>
        <begin position="307"/>
        <end position="329"/>
    </location>
</feature>
<dbReference type="Gene3D" id="2.40.30.10">
    <property type="entry name" value="Translation factors"/>
    <property type="match status" value="2"/>
</dbReference>
<dbReference type="AlphaFoldDB" id="A0AAW0QYR7"/>
<dbReference type="CDD" id="cd01883">
    <property type="entry name" value="EF1_alpha"/>
    <property type="match status" value="1"/>
</dbReference>
<keyword evidence="3" id="KW-0963">Cytoplasm</keyword>
<dbReference type="PRINTS" id="PR00315">
    <property type="entry name" value="ELONGATNFCT"/>
</dbReference>
<dbReference type="InterPro" id="IPR050100">
    <property type="entry name" value="TRAFAC_GTPase_members"/>
</dbReference>
<dbReference type="Gene3D" id="3.40.50.300">
    <property type="entry name" value="P-loop containing nucleotide triphosphate hydrolases"/>
    <property type="match status" value="1"/>
</dbReference>
<dbReference type="InterPro" id="IPR004160">
    <property type="entry name" value="Transl_elong_EFTu/EF1A_C"/>
</dbReference>
<evidence type="ECO:0000256" key="4">
    <source>
        <dbReference type="ARBA" id="ARBA00022741"/>
    </source>
</evidence>
<dbReference type="PROSITE" id="PS00301">
    <property type="entry name" value="G_TR_1"/>
    <property type="match status" value="1"/>
</dbReference>
<evidence type="ECO:0000256" key="12">
    <source>
        <dbReference type="ARBA" id="ARBA00074866"/>
    </source>
</evidence>
<evidence type="ECO:0000256" key="6">
    <source>
        <dbReference type="ARBA" id="ARBA00022801"/>
    </source>
</evidence>
<evidence type="ECO:0000256" key="1">
    <source>
        <dbReference type="ARBA" id="ARBA00004496"/>
    </source>
</evidence>
<keyword evidence="6" id="KW-0378">Hydrolase</keyword>
<comment type="caution">
    <text evidence="15">The sequence shown here is derived from an EMBL/GenBank/DDBJ whole genome shotgun (WGS) entry which is preliminary data.</text>
</comment>
<proteinExistence type="inferred from homology"/>
<dbReference type="SUPFAM" id="SSF52540">
    <property type="entry name" value="P-loop containing nucleoside triphosphate hydrolases"/>
    <property type="match status" value="1"/>
</dbReference>
<dbReference type="InterPro" id="IPR000795">
    <property type="entry name" value="T_Tr_GTP-bd_dom"/>
</dbReference>
<evidence type="ECO:0000256" key="9">
    <source>
        <dbReference type="ARBA" id="ARBA00023134"/>
    </source>
</evidence>
<dbReference type="InterPro" id="IPR005225">
    <property type="entry name" value="Small_GTP-bd"/>
</dbReference>
<dbReference type="InterPro" id="IPR009000">
    <property type="entry name" value="Transl_B-barrel_sf"/>
</dbReference>
<dbReference type="SUPFAM" id="SSF50447">
    <property type="entry name" value="Translation proteins"/>
    <property type="match status" value="1"/>
</dbReference>
<dbReference type="GO" id="GO:1990533">
    <property type="term" value="C:Dom34-Hbs1 complex"/>
    <property type="evidence" value="ECO:0007669"/>
    <property type="project" value="UniProtKB-ARBA"/>
</dbReference>
<comment type="similarity">
    <text evidence="2">Belongs to the TRAFAC class translation factor GTPase superfamily. Classic translation factor GTPase family. EF-Tu/EF-1A subfamily.</text>
</comment>
<feature type="compositionally biased region" description="Acidic residues" evidence="13">
    <location>
        <begin position="12"/>
        <end position="35"/>
    </location>
</feature>
<dbReference type="InterPro" id="IPR004161">
    <property type="entry name" value="EFTu-like_2"/>
</dbReference>
<evidence type="ECO:0000256" key="5">
    <source>
        <dbReference type="ARBA" id="ARBA00022768"/>
    </source>
</evidence>
<reference evidence="15 16" key="1">
    <citation type="submission" date="2023-01" db="EMBL/GenBank/DDBJ databases">
        <title>Analysis of 21 Apiospora genomes using comparative genomics revels a genus with tremendous synthesis potential of carbohydrate active enzymes and secondary metabolites.</title>
        <authorList>
            <person name="Sorensen T."/>
        </authorList>
    </citation>
    <scope>NUCLEOTIDE SEQUENCE [LARGE SCALE GENOMIC DNA]</scope>
    <source>
        <strain evidence="15 16">CBS 117206</strain>
    </source>
</reference>
<protein>
    <recommendedName>
        <fullName evidence="12">Elongation factor 1 alpha-like protein</fullName>
    </recommendedName>
</protein>
<keyword evidence="16" id="KW-1185">Reference proteome</keyword>
<dbReference type="PANTHER" id="PTHR23115">
    <property type="entry name" value="TRANSLATION FACTOR"/>
    <property type="match status" value="1"/>
</dbReference>
<keyword evidence="5" id="KW-0251">Elongation factor</keyword>
<feature type="region of interest" description="Disordered" evidence="13">
    <location>
        <begin position="116"/>
        <end position="141"/>
    </location>
</feature>
<dbReference type="GO" id="GO:0005525">
    <property type="term" value="F:GTP binding"/>
    <property type="evidence" value="ECO:0007669"/>
    <property type="project" value="UniProtKB-KW"/>
</dbReference>
<dbReference type="FunFam" id="3.40.50.300:FF:000204">
    <property type="entry name" value="Translation elongation factor Tu"/>
    <property type="match status" value="1"/>
</dbReference>
<evidence type="ECO:0000256" key="11">
    <source>
        <dbReference type="ARBA" id="ARBA00063537"/>
    </source>
</evidence>
<feature type="compositionally biased region" description="Basic and acidic residues" evidence="13">
    <location>
        <begin position="257"/>
        <end position="267"/>
    </location>
</feature>
<dbReference type="SUPFAM" id="SSF50465">
    <property type="entry name" value="EF-Tu/eEF-1alpha/eIF2-gamma C-terminal domain"/>
    <property type="match status" value="1"/>
</dbReference>
<evidence type="ECO:0000256" key="10">
    <source>
        <dbReference type="ARBA" id="ARBA00049117"/>
    </source>
</evidence>
<dbReference type="Proteomes" id="UP001392437">
    <property type="component" value="Unassembled WGS sequence"/>
</dbReference>
<dbReference type="GO" id="GO:0006417">
    <property type="term" value="P:regulation of translation"/>
    <property type="evidence" value="ECO:0007669"/>
    <property type="project" value="UniProtKB-KW"/>
</dbReference>
<evidence type="ECO:0000313" key="15">
    <source>
        <dbReference type="EMBL" id="KAK8120113.1"/>
    </source>
</evidence>
<evidence type="ECO:0000256" key="8">
    <source>
        <dbReference type="ARBA" id="ARBA00022917"/>
    </source>
</evidence>
<gene>
    <name evidence="15" type="ORF">PG999_004233</name>
</gene>
<keyword evidence="9" id="KW-0342">GTP-binding</keyword>
<dbReference type="PROSITE" id="PS51722">
    <property type="entry name" value="G_TR_2"/>
    <property type="match status" value="1"/>
</dbReference>
<feature type="region of interest" description="Disordered" evidence="13">
    <location>
        <begin position="257"/>
        <end position="294"/>
    </location>
</feature>
<dbReference type="InterPro" id="IPR015033">
    <property type="entry name" value="HBS1-like_N"/>
</dbReference>
<evidence type="ECO:0000256" key="13">
    <source>
        <dbReference type="SAM" id="MobiDB-lite"/>
    </source>
</evidence>
<sequence length="858" mass="92894">MSRHQAYRNYDYENDLDEFDGEEAYGEEEDEEELSPEDKGTVFNITTTLQPPVKQSDTDPHSAQMEAGTIQVQDALGLQASKVTAAQIQEALWHYFYDVDKSVAYLVTKHIASPEPKAAKTAPVQKNKGEGESKAQFSSPTPHSILDLAKSSLEQILPSPYAYGGNTLAHTSRSVAGLYLGSLYGITDGQADLREVTPGSYQSSKHFSFADFFNDMPWGNIPKDRETTFIAPLYPRGGLLGGADSPKKPSKLRELALKRKQKAEEQKVGSTDQDVQGTTAQMSQLPSPPSKKPGLGTLLADRKRKVGDLGQVEIPPVTKSSPEPSVKTPLDEPALELAMPSAFAQTLVGSAPAAPKAIPKTSYQLPYMAFTSSVSEAFSGPSPDDVVLSAQAKASNKKLASSSSKKTAGHDVKMDQASEGVKALNVDDAPLPKSKNLDVLKEYKNSKAKKSVSFVVVGHVDAGKSTLMGRLLLDLNVVDQRTIDKYRKEAESMGKSSFALAWVLDQRVEERSRGVTIDIATNRFETETTSFTILDAPGHRDFIPNMIAGASQADFAVLVVDASTGAFEAGLKGQTREHALLLRSMGVSRIIVVVNKLDTVGWSQERFDEISQQVSGFLVATNFQLKNVSFVPVSGLRGDNMVHKSTDSAASWYTGDSLIQELEESQPLARAVDKPLRMTISEVFKTTQSPLSVAGRVDAGSLQMGDALLIQPSGEKAYVKSLEVDLEPVDWAVAGQSAIIHLTHIDPIHIRVGDIVCDLKQPVRCIDTFTIKALAFDVLMPMQVDVHRGRLHAAGQIVEIPAVLDKVKGTVLKKKPQVVKPGSIARVVVRLGNKMPLEAGQRIVLRSNGETIAAGLLE</sequence>
<comment type="subcellular location">
    <subcellularLocation>
        <location evidence="1">Cytoplasm</location>
    </subcellularLocation>
</comment>
<keyword evidence="7" id="KW-0810">Translation regulation</keyword>
<dbReference type="GO" id="GO:0005829">
    <property type="term" value="C:cytosol"/>
    <property type="evidence" value="ECO:0007669"/>
    <property type="project" value="GOC"/>
</dbReference>
<evidence type="ECO:0000256" key="7">
    <source>
        <dbReference type="ARBA" id="ARBA00022845"/>
    </source>
</evidence>
<dbReference type="FunFam" id="2.40.30.10:FF:000020">
    <property type="entry name" value="Translation elongation factor EF-1"/>
    <property type="match status" value="1"/>
</dbReference>
<dbReference type="InterPro" id="IPR009001">
    <property type="entry name" value="Transl_elong_EF1A/Init_IF2_C"/>
</dbReference>
<comment type="catalytic activity">
    <reaction evidence="10">
        <text>GTP + H2O = GDP + phosphate + H(+)</text>
        <dbReference type="Rhea" id="RHEA:19669"/>
        <dbReference type="ChEBI" id="CHEBI:15377"/>
        <dbReference type="ChEBI" id="CHEBI:15378"/>
        <dbReference type="ChEBI" id="CHEBI:37565"/>
        <dbReference type="ChEBI" id="CHEBI:43474"/>
        <dbReference type="ChEBI" id="CHEBI:58189"/>
    </reaction>
    <physiologicalReaction direction="left-to-right" evidence="10">
        <dbReference type="Rhea" id="RHEA:19670"/>
    </physiologicalReaction>
</comment>
<dbReference type="Pfam" id="PF03144">
    <property type="entry name" value="GTP_EFTU_D2"/>
    <property type="match status" value="1"/>
</dbReference>
<dbReference type="EMBL" id="JAQQWP010000004">
    <property type="protein sequence ID" value="KAK8120113.1"/>
    <property type="molecule type" value="Genomic_DNA"/>
</dbReference>